<reference evidence="3" key="1">
    <citation type="submission" date="2021-10" db="EMBL/GenBank/DDBJ databases">
        <authorList>
            <person name="Dean J.D."/>
            <person name="Kim M.K."/>
            <person name="Newey C.N."/>
            <person name="Stoker T.S."/>
            <person name="Thompson D.W."/>
            <person name="Grose J.H."/>
        </authorList>
    </citation>
    <scope>NUCLEOTIDE SEQUENCE</scope>
    <source>
        <strain evidence="3">BT635</strain>
    </source>
</reference>
<protein>
    <submittedName>
        <fullName evidence="3">Amidohydrolase</fullName>
    </submittedName>
</protein>
<dbReference type="InterPro" id="IPR032466">
    <property type="entry name" value="Metal_Hydrolase"/>
</dbReference>
<dbReference type="SUPFAM" id="SSF51338">
    <property type="entry name" value="Composite domain of metallo-dependent hydrolases"/>
    <property type="match status" value="1"/>
</dbReference>
<dbReference type="EMBL" id="JAJADQ010000001">
    <property type="protein sequence ID" value="MCB2376401.1"/>
    <property type="molecule type" value="Genomic_DNA"/>
</dbReference>
<gene>
    <name evidence="3" type="ORF">LGH70_02335</name>
</gene>
<keyword evidence="1" id="KW-0732">Signal</keyword>
<evidence type="ECO:0000259" key="2">
    <source>
        <dbReference type="Pfam" id="PF07969"/>
    </source>
</evidence>
<name>A0ABS8A924_9BACT</name>
<evidence type="ECO:0000313" key="3">
    <source>
        <dbReference type="EMBL" id="MCB2376401.1"/>
    </source>
</evidence>
<dbReference type="InterPro" id="IPR013108">
    <property type="entry name" value="Amidohydro_3"/>
</dbReference>
<organism evidence="3 4">
    <name type="scientific">Hymenobacter nitidus</name>
    <dbReference type="NCBI Taxonomy" id="2880929"/>
    <lineage>
        <taxon>Bacteria</taxon>
        <taxon>Pseudomonadati</taxon>
        <taxon>Bacteroidota</taxon>
        <taxon>Cytophagia</taxon>
        <taxon>Cytophagales</taxon>
        <taxon>Hymenobacteraceae</taxon>
        <taxon>Hymenobacter</taxon>
    </lineage>
</organism>
<keyword evidence="4" id="KW-1185">Reference proteome</keyword>
<evidence type="ECO:0000256" key="1">
    <source>
        <dbReference type="SAM" id="SignalP"/>
    </source>
</evidence>
<dbReference type="PANTHER" id="PTHR22642">
    <property type="entry name" value="IMIDAZOLONEPROPIONASE"/>
    <property type="match status" value="1"/>
</dbReference>
<dbReference type="Pfam" id="PF07969">
    <property type="entry name" value="Amidohydro_3"/>
    <property type="match status" value="1"/>
</dbReference>
<feature type="chain" id="PRO_5047134427" evidence="1">
    <location>
        <begin position="21"/>
        <end position="543"/>
    </location>
</feature>
<dbReference type="Gene3D" id="2.30.40.10">
    <property type="entry name" value="Urease, subunit C, domain 1"/>
    <property type="match status" value="1"/>
</dbReference>
<dbReference type="InterPro" id="IPR011059">
    <property type="entry name" value="Metal-dep_hydrolase_composite"/>
</dbReference>
<feature type="signal peptide" evidence="1">
    <location>
        <begin position="1"/>
        <end position="20"/>
    </location>
</feature>
<dbReference type="Gene3D" id="3.10.310.70">
    <property type="match status" value="1"/>
</dbReference>
<dbReference type="PANTHER" id="PTHR22642:SF2">
    <property type="entry name" value="PROTEIN LONG AFTER FAR-RED 3"/>
    <property type="match status" value="1"/>
</dbReference>
<feature type="domain" description="Amidohydrolase 3" evidence="2">
    <location>
        <begin position="75"/>
        <end position="537"/>
    </location>
</feature>
<dbReference type="SUPFAM" id="SSF51556">
    <property type="entry name" value="Metallo-dependent hydrolases"/>
    <property type="match status" value="1"/>
</dbReference>
<dbReference type="RefSeq" id="WP_226182290.1">
    <property type="nucleotide sequence ID" value="NZ_JAJADQ010000001.1"/>
</dbReference>
<comment type="caution">
    <text evidence="3">The sequence shown here is derived from an EMBL/GenBank/DDBJ whole genome shotgun (WGS) entry which is preliminary data.</text>
</comment>
<sequence length="543" mass="58583">MKQVLLGVGILVGLALGARAQSGQAPDIVLLNGQVFTADAARPTAQALAIWGERIVAVGTTAEIARLAGPGTRRIDVQGRVVTPGFNEAHNHFAPWPTGTQLAFKTMEPTWAETRQALQEAARKAPPGTWIFGSVGATVVLDTTVNRAALDALVSTHPVMLSAYYGHLRIINSAAMPLLKIGNEEPDPLGGTFERVRGSRQINGRLREYAEWGPDPMLLAQVPDSAVIRELRALAAQAAGFGITTVQLFTSMPIARFARLAQQANLPLRIHARPFATTTAQGRQTTEQRQLSKLPAYGPKVRVSGLKWVLDATPYERGAALRYDYLDQPGWRGQLNFSAAEVAKIVQEGLSWKQPLLFHCAGDRAAEQVLTTLESYGPKVSWPQQRVRIEHGDGVVDDLLPRAKKLGVVVVQNPTHFTEPELFHRRWKTSMQPLRSLLTAGVPLALGSDGPLNPFLNIMLASITPSNPAEAITRQQAVQAYTAGSAFAEFAEKDKGSITAGKLADVAVLSQDIFALPPPELPKTTSVLTILGGKVVHDAKALK</sequence>
<dbReference type="Proteomes" id="UP001165297">
    <property type="component" value="Unassembled WGS sequence"/>
</dbReference>
<proteinExistence type="predicted"/>
<accession>A0ABS8A924</accession>
<evidence type="ECO:0000313" key="4">
    <source>
        <dbReference type="Proteomes" id="UP001165297"/>
    </source>
</evidence>
<dbReference type="Gene3D" id="3.20.20.140">
    <property type="entry name" value="Metal-dependent hydrolases"/>
    <property type="match status" value="1"/>
</dbReference>